<dbReference type="InterPro" id="IPR000873">
    <property type="entry name" value="AMP-dep_synth/lig_dom"/>
</dbReference>
<dbReference type="InterPro" id="IPR025110">
    <property type="entry name" value="AMP-bd_C"/>
</dbReference>
<name>A0A937CT31_9BURK</name>
<dbReference type="Gene3D" id="2.30.38.10">
    <property type="entry name" value="Luciferase, Domain 3"/>
    <property type="match status" value="1"/>
</dbReference>
<evidence type="ECO:0000313" key="4">
    <source>
        <dbReference type="EMBL" id="MBL0391173.1"/>
    </source>
</evidence>
<keyword evidence="5" id="KW-1185">Reference proteome</keyword>
<dbReference type="AlphaFoldDB" id="A0A937CT31"/>
<gene>
    <name evidence="4" type="ORF">JJ685_08485</name>
</gene>
<dbReference type="Gene3D" id="3.40.50.12820">
    <property type="match status" value="1"/>
</dbReference>
<evidence type="ECO:0000256" key="1">
    <source>
        <dbReference type="ARBA" id="ARBA00022598"/>
    </source>
</evidence>
<dbReference type="Pfam" id="PF13193">
    <property type="entry name" value="AMP-binding_C"/>
    <property type="match status" value="1"/>
</dbReference>
<proteinExistence type="predicted"/>
<dbReference type="Proteomes" id="UP000599109">
    <property type="component" value="Unassembled WGS sequence"/>
</dbReference>
<dbReference type="Gene3D" id="1.20.1260.10">
    <property type="match status" value="1"/>
</dbReference>
<evidence type="ECO:0000259" key="3">
    <source>
        <dbReference type="Pfam" id="PF13193"/>
    </source>
</evidence>
<feature type="domain" description="AMP-dependent synthetase/ligase" evidence="2">
    <location>
        <begin position="245"/>
        <end position="576"/>
    </location>
</feature>
<organism evidence="4 5">
    <name type="scientific">Ramlibacter monticola</name>
    <dbReference type="NCBI Taxonomy" id="1926872"/>
    <lineage>
        <taxon>Bacteria</taxon>
        <taxon>Pseudomonadati</taxon>
        <taxon>Pseudomonadota</taxon>
        <taxon>Betaproteobacteria</taxon>
        <taxon>Burkholderiales</taxon>
        <taxon>Comamonadaceae</taxon>
        <taxon>Ramlibacter</taxon>
    </lineage>
</organism>
<comment type="caution">
    <text evidence="4">The sequence shown here is derived from an EMBL/GenBank/DDBJ whole genome shotgun (WGS) entry which is preliminary data.</text>
</comment>
<dbReference type="SUPFAM" id="SSF47240">
    <property type="entry name" value="Ferritin-like"/>
    <property type="match status" value="1"/>
</dbReference>
<dbReference type="RefSeq" id="WP_201673823.1">
    <property type="nucleotide sequence ID" value="NZ_JAEQNE010000002.1"/>
</dbReference>
<dbReference type="SUPFAM" id="SSF56801">
    <property type="entry name" value="Acetyl-CoA synthetase-like"/>
    <property type="match status" value="1"/>
</dbReference>
<dbReference type="Pfam" id="PF00501">
    <property type="entry name" value="AMP-binding"/>
    <property type="match status" value="1"/>
</dbReference>
<dbReference type="PANTHER" id="PTHR43352">
    <property type="entry name" value="ACETYL-COA SYNTHETASE"/>
    <property type="match status" value="1"/>
</dbReference>
<dbReference type="Gene3D" id="3.30.300.30">
    <property type="match status" value="1"/>
</dbReference>
<accession>A0A937CT31</accession>
<keyword evidence="1" id="KW-0436">Ligase</keyword>
<dbReference type="InterPro" id="IPR009078">
    <property type="entry name" value="Ferritin-like_SF"/>
</dbReference>
<evidence type="ECO:0000313" key="5">
    <source>
        <dbReference type="Proteomes" id="UP000599109"/>
    </source>
</evidence>
<dbReference type="InterPro" id="IPR012347">
    <property type="entry name" value="Ferritin-like"/>
</dbReference>
<dbReference type="EMBL" id="JAEQNE010000002">
    <property type="protein sequence ID" value="MBL0391173.1"/>
    <property type="molecule type" value="Genomic_DNA"/>
</dbReference>
<dbReference type="Gene3D" id="3.40.50.980">
    <property type="match status" value="1"/>
</dbReference>
<feature type="domain" description="AMP-binding enzyme C-terminal" evidence="3">
    <location>
        <begin position="635"/>
        <end position="702"/>
    </location>
</feature>
<evidence type="ECO:0000259" key="2">
    <source>
        <dbReference type="Pfam" id="PF00501"/>
    </source>
</evidence>
<reference evidence="4 5" key="1">
    <citation type="journal article" date="2017" name="Int. J. Syst. Evol. Microbiol.">
        <title>Ramlibacter monticola sp. nov., isolated from forest soil.</title>
        <authorList>
            <person name="Chaudhary D.K."/>
            <person name="Kim J."/>
        </authorList>
    </citation>
    <scope>NUCLEOTIDE SEQUENCE [LARGE SCALE GENOMIC DNA]</scope>
    <source>
        <strain evidence="4 5">KACC 19175</strain>
    </source>
</reference>
<dbReference type="PANTHER" id="PTHR43352:SF1">
    <property type="entry name" value="ANTHRANILATE--COA LIGASE"/>
    <property type="match status" value="1"/>
</dbReference>
<protein>
    <submittedName>
        <fullName evidence="4">AMP-binding protein</fullName>
    </submittedName>
</protein>
<sequence>MDRTAHCPKCQAPGAEGAEPPDLCCADAPTHWKCEECGKLSEGFAFPYGRCPQCGGRLTLRHDTRAVFSADRAAVNAVRMAFEIELGGRAFYQRAAADCGDEELRALFSRFAVMEGEHMETLRRRYHVDVPEPSPAFRLEVAGIFAHVDHRPDDPDNLFRIAIALEDRAAAFFRTRAATVPSGSGEQRLYLELGAEEREHADLLCAEYKRWLARQPDRREGQAAAAAPAEAARINGAALLLAQADGAQVALVCGEQQLTYAQLRDRVARAAGAWKARGLRPGDRVAIKLPDGIDWVVAFLGTLWAGGVAVAVNPQIPAPEWSYILDEAGFSIILAEHADDTPAPWTSRVILLEPGRREVAAAEPLAPELVDDDTPAFWCHSSGTSGKPKAVVHSHRFAREIERVTRERLGIVAGDRLFATSRLFFSYPQTNSLFAGLKIGATVILDPQWPTAASAAASVERYTPSVFFSVPSLYRNLLHAGLAPALVAAGVRKCVSAGETLPASLREAWRQATGIDMIDGYGASETLVLVLTAMAGDDGLQPSPGVEVHPLDPEAAAAGLPTRLGFRVSTVARGYLDRPAAQAQAFRGDAFCPADLFVHTQGGGWRFAGREDSLVKIRGRWVNLVELEDKLGAGTPGLLEAATVCVPDEDGVDSVVLFYAARPGEHAQVEKVLQERAAALRPHERPRSFHELPALPRTPTGKLLRRKLADAFRNGVAAA</sequence>
<dbReference type="GO" id="GO:0044550">
    <property type="term" value="P:secondary metabolite biosynthetic process"/>
    <property type="evidence" value="ECO:0007669"/>
    <property type="project" value="TreeGrafter"/>
</dbReference>
<dbReference type="GO" id="GO:0016878">
    <property type="term" value="F:acid-thiol ligase activity"/>
    <property type="evidence" value="ECO:0007669"/>
    <property type="project" value="TreeGrafter"/>
</dbReference>
<dbReference type="InterPro" id="IPR045851">
    <property type="entry name" value="AMP-bd_C_sf"/>
</dbReference>
<dbReference type="CDD" id="cd01045">
    <property type="entry name" value="Ferritin_like_AB"/>
    <property type="match status" value="1"/>
</dbReference>